<dbReference type="RefSeq" id="WP_088257511.1">
    <property type="nucleotide sequence ID" value="NZ_NIDE01000014.1"/>
</dbReference>
<dbReference type="InterPro" id="IPR005234">
    <property type="entry name" value="ScpB_csome_segregation"/>
</dbReference>
<gene>
    <name evidence="6" type="ORF">FRUB_06760</name>
</gene>
<evidence type="ECO:0000256" key="1">
    <source>
        <dbReference type="ARBA" id="ARBA00022490"/>
    </source>
</evidence>
<evidence type="ECO:0000256" key="3">
    <source>
        <dbReference type="ARBA" id="ARBA00022829"/>
    </source>
</evidence>
<sequence>MPPDPPDEPSTDPVEPDIESSLALSRAAAARLGQIEWQLETEPGLEFEPAPNPAAPSPAATPVPDLPAPDAPVPSRPTAEPARPRLSFFPSRTAESEAPPPPDRILEALLFVGGPPLTPDAVAVAVRGLTSDQVREAVDRLNKAYRVQNRPYTIQPRDGGYVLVVKPAYRGVKEKLFGGPREARLGQPALDVLSLVAYRQPITKADVDALRGADSATVLRQLVRLGLIAVARRGEAGAREICYGTTSRFLDLFNLSGLDDLPRLVDAK</sequence>
<evidence type="ECO:0000256" key="5">
    <source>
        <dbReference type="SAM" id="MobiDB-lite"/>
    </source>
</evidence>
<proteinExistence type="predicted"/>
<feature type="region of interest" description="Disordered" evidence="5">
    <location>
        <begin position="34"/>
        <end position="85"/>
    </location>
</feature>
<keyword evidence="2" id="KW-0132">Cell division</keyword>
<keyword evidence="7" id="KW-1185">Reference proteome</keyword>
<name>A0A225D7Q9_9BACT</name>
<keyword evidence="1" id="KW-0963">Cytoplasm</keyword>
<evidence type="ECO:0000256" key="4">
    <source>
        <dbReference type="ARBA" id="ARBA00023306"/>
    </source>
</evidence>
<dbReference type="OrthoDB" id="211906at2"/>
<evidence type="ECO:0000313" key="6">
    <source>
        <dbReference type="EMBL" id="OWK37640.1"/>
    </source>
</evidence>
<dbReference type="PANTHER" id="PTHR34298">
    <property type="entry name" value="SEGREGATION AND CONDENSATION PROTEIN B"/>
    <property type="match status" value="1"/>
</dbReference>
<dbReference type="SUPFAM" id="SSF46785">
    <property type="entry name" value="Winged helix' DNA-binding domain"/>
    <property type="match status" value="2"/>
</dbReference>
<protein>
    <submittedName>
        <fullName evidence="6">Segregation and condensation protein B</fullName>
    </submittedName>
</protein>
<dbReference type="InterPro" id="IPR036390">
    <property type="entry name" value="WH_DNA-bd_sf"/>
</dbReference>
<feature type="compositionally biased region" description="Acidic residues" evidence="5">
    <location>
        <begin position="1"/>
        <end position="18"/>
    </location>
</feature>
<comment type="caution">
    <text evidence="6">The sequence shown here is derived from an EMBL/GenBank/DDBJ whole genome shotgun (WGS) entry which is preliminary data.</text>
</comment>
<dbReference type="Proteomes" id="UP000214646">
    <property type="component" value="Unassembled WGS sequence"/>
</dbReference>
<dbReference type="Gene3D" id="1.10.10.10">
    <property type="entry name" value="Winged helix-like DNA-binding domain superfamily/Winged helix DNA-binding domain"/>
    <property type="match status" value="2"/>
</dbReference>
<dbReference type="GO" id="GO:0051304">
    <property type="term" value="P:chromosome separation"/>
    <property type="evidence" value="ECO:0007669"/>
    <property type="project" value="InterPro"/>
</dbReference>
<dbReference type="EMBL" id="NIDE01000014">
    <property type="protein sequence ID" value="OWK37640.1"/>
    <property type="molecule type" value="Genomic_DNA"/>
</dbReference>
<feature type="compositionally biased region" description="Pro residues" evidence="5">
    <location>
        <begin position="50"/>
        <end position="75"/>
    </location>
</feature>
<keyword evidence="3" id="KW-0159">Chromosome partition</keyword>
<evidence type="ECO:0000256" key="2">
    <source>
        <dbReference type="ARBA" id="ARBA00022618"/>
    </source>
</evidence>
<evidence type="ECO:0000313" key="7">
    <source>
        <dbReference type="Proteomes" id="UP000214646"/>
    </source>
</evidence>
<reference evidence="7" key="1">
    <citation type="submission" date="2017-06" db="EMBL/GenBank/DDBJ databases">
        <title>Genome analysis of Fimbriiglobus ruber SP5, the first member of the order Planctomycetales with confirmed chitinolytic capability.</title>
        <authorList>
            <person name="Ravin N.V."/>
            <person name="Rakitin A.L."/>
            <person name="Ivanova A.A."/>
            <person name="Beletsky A.V."/>
            <person name="Kulichevskaya I.S."/>
            <person name="Mardanov A.V."/>
            <person name="Dedysh S.N."/>
        </authorList>
    </citation>
    <scope>NUCLEOTIDE SEQUENCE [LARGE SCALE GENOMIC DNA]</scope>
    <source>
        <strain evidence="7">SP5</strain>
    </source>
</reference>
<keyword evidence="4" id="KW-0131">Cell cycle</keyword>
<feature type="region of interest" description="Disordered" evidence="5">
    <location>
        <begin position="1"/>
        <end position="20"/>
    </location>
</feature>
<accession>A0A225D7Q9</accession>
<dbReference type="InterPro" id="IPR036388">
    <property type="entry name" value="WH-like_DNA-bd_sf"/>
</dbReference>
<dbReference type="GO" id="GO:0051301">
    <property type="term" value="P:cell division"/>
    <property type="evidence" value="ECO:0007669"/>
    <property type="project" value="UniProtKB-KW"/>
</dbReference>
<organism evidence="6 7">
    <name type="scientific">Fimbriiglobus ruber</name>
    <dbReference type="NCBI Taxonomy" id="1908690"/>
    <lineage>
        <taxon>Bacteria</taxon>
        <taxon>Pseudomonadati</taxon>
        <taxon>Planctomycetota</taxon>
        <taxon>Planctomycetia</taxon>
        <taxon>Gemmatales</taxon>
        <taxon>Gemmataceae</taxon>
        <taxon>Fimbriiglobus</taxon>
    </lineage>
</organism>
<dbReference type="AlphaFoldDB" id="A0A225D7Q9"/>
<dbReference type="Pfam" id="PF04079">
    <property type="entry name" value="SMC_ScpB"/>
    <property type="match status" value="1"/>
</dbReference>
<dbReference type="PANTHER" id="PTHR34298:SF2">
    <property type="entry name" value="SEGREGATION AND CONDENSATION PROTEIN B"/>
    <property type="match status" value="1"/>
</dbReference>